<dbReference type="AlphaFoldDB" id="A0A7X2TSB1"/>
<keyword evidence="6" id="KW-1185">Reference proteome</keyword>
<evidence type="ECO:0000313" key="5">
    <source>
        <dbReference type="EMBL" id="MSU07025.1"/>
    </source>
</evidence>
<dbReference type="PROSITE" id="PS01031">
    <property type="entry name" value="SHSP"/>
    <property type="match status" value="1"/>
</dbReference>
<gene>
    <name evidence="4" type="ORF">FYJ80_01970</name>
    <name evidence="5" type="ORF">FYJ80_09630</name>
</gene>
<dbReference type="InterPro" id="IPR008978">
    <property type="entry name" value="HSP20-like_chaperone"/>
</dbReference>
<protein>
    <submittedName>
        <fullName evidence="5">Hsp20/alpha crystallin family protein</fullName>
    </submittedName>
</protein>
<dbReference type="InterPro" id="IPR031107">
    <property type="entry name" value="Small_HSP"/>
</dbReference>
<dbReference type="InterPro" id="IPR002068">
    <property type="entry name" value="A-crystallin/Hsp20_dom"/>
</dbReference>
<dbReference type="PANTHER" id="PTHR11527">
    <property type="entry name" value="HEAT-SHOCK PROTEIN 20 FAMILY MEMBER"/>
    <property type="match status" value="1"/>
</dbReference>
<proteinExistence type="inferred from homology"/>
<dbReference type="Proteomes" id="UP000460549">
    <property type="component" value="Unassembled WGS sequence"/>
</dbReference>
<evidence type="ECO:0000256" key="1">
    <source>
        <dbReference type="PROSITE-ProRule" id="PRU00285"/>
    </source>
</evidence>
<sequence length="133" mass="15214">MRYYYDPIDTIFNDLFDTWTGSGRKYPSVDVYETKDAYIIEAEVAGYDNDKINLSVDKHILTISSEEVKKELKEGTSKIAEEIKLPAFERSFSLPDGTDEEKISADYKNGILLITLPKLEKAIAKRIEVKINK</sequence>
<evidence type="ECO:0000256" key="2">
    <source>
        <dbReference type="RuleBase" id="RU003616"/>
    </source>
</evidence>
<feature type="domain" description="SHSP" evidence="3">
    <location>
        <begin position="20"/>
        <end position="132"/>
    </location>
</feature>
<dbReference type="EMBL" id="VUNN01000023">
    <property type="protein sequence ID" value="MSU07025.1"/>
    <property type="molecule type" value="Genomic_DNA"/>
</dbReference>
<dbReference type="SUPFAM" id="SSF49764">
    <property type="entry name" value="HSP20-like chaperones"/>
    <property type="match status" value="1"/>
</dbReference>
<dbReference type="RefSeq" id="WP_154424446.1">
    <property type="nucleotide sequence ID" value="NZ_JAQYPZ010000252.1"/>
</dbReference>
<accession>A0A7X2TSB1</accession>
<comment type="caution">
    <text evidence="5">The sequence shown here is derived from an EMBL/GenBank/DDBJ whole genome shotgun (WGS) entry which is preliminary data.</text>
</comment>
<comment type="similarity">
    <text evidence="1 2">Belongs to the small heat shock protein (HSP20) family.</text>
</comment>
<evidence type="ECO:0000259" key="3">
    <source>
        <dbReference type="PROSITE" id="PS01031"/>
    </source>
</evidence>
<organism evidence="5 6">
    <name type="scientific">Bullifex porci</name>
    <dbReference type="NCBI Taxonomy" id="2606638"/>
    <lineage>
        <taxon>Bacteria</taxon>
        <taxon>Pseudomonadati</taxon>
        <taxon>Spirochaetota</taxon>
        <taxon>Spirochaetia</taxon>
        <taxon>Spirochaetales</taxon>
        <taxon>Spirochaetaceae</taxon>
        <taxon>Bullifex</taxon>
    </lineage>
</organism>
<dbReference type="Pfam" id="PF00011">
    <property type="entry name" value="HSP20"/>
    <property type="match status" value="1"/>
</dbReference>
<reference evidence="5 6" key="1">
    <citation type="submission" date="2019-08" db="EMBL/GenBank/DDBJ databases">
        <title>In-depth cultivation of the pig gut microbiome towards novel bacterial diversity and tailored functional studies.</title>
        <authorList>
            <person name="Wylensek D."/>
            <person name="Hitch T.C.A."/>
            <person name="Clavel T."/>
        </authorList>
    </citation>
    <scope>NUCLEOTIDE SEQUENCE [LARGE SCALE GENOMIC DNA]</scope>
    <source>
        <strain evidence="5 6">NM-380-WT-3C1</strain>
    </source>
</reference>
<dbReference type="Gene3D" id="2.60.40.790">
    <property type="match status" value="1"/>
</dbReference>
<evidence type="ECO:0000313" key="6">
    <source>
        <dbReference type="Proteomes" id="UP000460549"/>
    </source>
</evidence>
<evidence type="ECO:0000313" key="4">
    <source>
        <dbReference type="EMBL" id="MSU05549.1"/>
    </source>
</evidence>
<dbReference type="CDD" id="cd06464">
    <property type="entry name" value="ACD_sHsps-like"/>
    <property type="match status" value="1"/>
</dbReference>
<dbReference type="EMBL" id="VUNN01000002">
    <property type="protein sequence ID" value="MSU05549.1"/>
    <property type="molecule type" value="Genomic_DNA"/>
</dbReference>
<name>A0A7X2TSB1_9SPIO</name>